<accession>A0A1T4LDH9</accession>
<dbReference type="OrthoDB" id="362145at2"/>
<organism evidence="2 3">
    <name type="scientific">Treponema porcinum</name>
    <dbReference type="NCBI Taxonomy" id="261392"/>
    <lineage>
        <taxon>Bacteria</taxon>
        <taxon>Pseudomonadati</taxon>
        <taxon>Spirochaetota</taxon>
        <taxon>Spirochaetia</taxon>
        <taxon>Spirochaetales</taxon>
        <taxon>Treponemataceae</taxon>
        <taxon>Treponema</taxon>
    </lineage>
</organism>
<name>A0A1T4LDH9_TREPO</name>
<dbReference type="Proteomes" id="UP000190423">
    <property type="component" value="Unassembled WGS sequence"/>
</dbReference>
<evidence type="ECO:0000256" key="1">
    <source>
        <dbReference type="SAM" id="MobiDB-lite"/>
    </source>
</evidence>
<dbReference type="EMBL" id="FUWG01000011">
    <property type="protein sequence ID" value="SJZ52775.1"/>
    <property type="molecule type" value="Genomic_DNA"/>
</dbReference>
<protein>
    <submittedName>
        <fullName evidence="2">Uncharacterized protein</fullName>
    </submittedName>
</protein>
<gene>
    <name evidence="2" type="ORF">SAMN02745149_01553</name>
</gene>
<proteinExistence type="predicted"/>
<feature type="region of interest" description="Disordered" evidence="1">
    <location>
        <begin position="17"/>
        <end position="59"/>
    </location>
</feature>
<evidence type="ECO:0000313" key="2">
    <source>
        <dbReference type="EMBL" id="SJZ52775.1"/>
    </source>
</evidence>
<feature type="compositionally biased region" description="Polar residues" evidence="1">
    <location>
        <begin position="25"/>
        <end position="34"/>
    </location>
</feature>
<evidence type="ECO:0000313" key="3">
    <source>
        <dbReference type="Proteomes" id="UP000190423"/>
    </source>
</evidence>
<keyword evidence="3" id="KW-1185">Reference proteome</keyword>
<dbReference type="RefSeq" id="WP_078933461.1">
    <property type="nucleotide sequence ID" value="NZ_FUWG01000011.1"/>
</dbReference>
<dbReference type="AlphaFoldDB" id="A0A1T4LDH9"/>
<sequence length="59" mass="7174">MDDNEYYKMMRNQYSHHIQKKTDRTSGFTKWNSRQGREDAEMLAEKNSSDFEKPEQPEE</sequence>
<reference evidence="2 3" key="1">
    <citation type="submission" date="2017-02" db="EMBL/GenBank/DDBJ databases">
        <authorList>
            <person name="Peterson S.W."/>
        </authorList>
    </citation>
    <scope>NUCLEOTIDE SEQUENCE [LARGE SCALE GENOMIC DNA]</scope>
    <source>
        <strain evidence="2 3">ATCC BAA-908</strain>
    </source>
</reference>
<dbReference type="GeneID" id="78316841"/>
<feature type="compositionally biased region" description="Basic and acidic residues" evidence="1">
    <location>
        <begin position="35"/>
        <end position="59"/>
    </location>
</feature>